<dbReference type="InterPro" id="IPR011989">
    <property type="entry name" value="ARM-like"/>
</dbReference>
<evidence type="ECO:0000313" key="2">
    <source>
        <dbReference type="EMBL" id="GGO65880.1"/>
    </source>
</evidence>
<dbReference type="SMART" id="SM00567">
    <property type="entry name" value="EZ_HEAT"/>
    <property type="match status" value="2"/>
</dbReference>
<dbReference type="InterPro" id="IPR004155">
    <property type="entry name" value="PBS_lyase_HEAT"/>
</dbReference>
<evidence type="ECO:0000313" key="3">
    <source>
        <dbReference type="Proteomes" id="UP000606935"/>
    </source>
</evidence>
<keyword evidence="3" id="KW-1185">Reference proteome</keyword>
<dbReference type="EMBL" id="BMLS01000001">
    <property type="protein sequence ID" value="GGO65880.1"/>
    <property type="molecule type" value="Genomic_DNA"/>
</dbReference>
<dbReference type="InterPro" id="IPR016024">
    <property type="entry name" value="ARM-type_fold"/>
</dbReference>
<name>A0A917YVW1_9ALTE</name>
<reference evidence="2" key="2">
    <citation type="submission" date="2020-09" db="EMBL/GenBank/DDBJ databases">
        <authorList>
            <person name="Sun Q."/>
            <person name="Zhou Y."/>
        </authorList>
    </citation>
    <scope>NUCLEOTIDE SEQUENCE</scope>
    <source>
        <strain evidence="2">CGMCC 1.7086</strain>
    </source>
</reference>
<dbReference type="SUPFAM" id="SSF48371">
    <property type="entry name" value="ARM repeat"/>
    <property type="match status" value="1"/>
</dbReference>
<dbReference type="Gene3D" id="1.25.10.10">
    <property type="entry name" value="Leucine-rich Repeat Variant"/>
    <property type="match status" value="1"/>
</dbReference>
<organism evidence="2 3">
    <name type="scientific">Bowmanella pacifica</name>
    <dbReference type="NCBI Taxonomy" id="502051"/>
    <lineage>
        <taxon>Bacteria</taxon>
        <taxon>Pseudomonadati</taxon>
        <taxon>Pseudomonadota</taxon>
        <taxon>Gammaproteobacteria</taxon>
        <taxon>Alteromonadales</taxon>
        <taxon>Alteromonadaceae</taxon>
        <taxon>Bowmanella</taxon>
    </lineage>
</organism>
<gene>
    <name evidence="2" type="ORF">GCM10010982_08740</name>
</gene>
<evidence type="ECO:0000256" key="1">
    <source>
        <dbReference type="SAM" id="SignalP"/>
    </source>
</evidence>
<dbReference type="AlphaFoldDB" id="A0A917YVW1"/>
<evidence type="ECO:0008006" key="4">
    <source>
        <dbReference type="Google" id="ProtNLM"/>
    </source>
</evidence>
<feature type="signal peptide" evidence="1">
    <location>
        <begin position="1"/>
        <end position="23"/>
    </location>
</feature>
<dbReference type="Pfam" id="PF13646">
    <property type="entry name" value="HEAT_2"/>
    <property type="match status" value="1"/>
</dbReference>
<accession>A0A917YVW1</accession>
<reference evidence="2" key="1">
    <citation type="journal article" date="2014" name="Int. J. Syst. Evol. Microbiol.">
        <title>Complete genome sequence of Corynebacterium casei LMG S-19264T (=DSM 44701T), isolated from a smear-ripened cheese.</title>
        <authorList>
            <consortium name="US DOE Joint Genome Institute (JGI-PGF)"/>
            <person name="Walter F."/>
            <person name="Albersmeier A."/>
            <person name="Kalinowski J."/>
            <person name="Ruckert C."/>
        </authorList>
    </citation>
    <scope>NUCLEOTIDE SEQUENCE</scope>
    <source>
        <strain evidence="2">CGMCC 1.7086</strain>
    </source>
</reference>
<feature type="chain" id="PRO_5037296237" description="HEAT repeat domain-containing protein" evidence="1">
    <location>
        <begin position="24"/>
        <end position="319"/>
    </location>
</feature>
<keyword evidence="1" id="KW-0732">Signal</keyword>
<dbReference type="PROSITE" id="PS51257">
    <property type="entry name" value="PROKAR_LIPOPROTEIN"/>
    <property type="match status" value="1"/>
</dbReference>
<comment type="caution">
    <text evidence="2">The sequence shown here is derived from an EMBL/GenBank/DDBJ whole genome shotgun (WGS) entry which is preliminary data.</text>
</comment>
<dbReference type="Proteomes" id="UP000606935">
    <property type="component" value="Unassembled WGS sequence"/>
</dbReference>
<sequence length="319" mass="35389">MIKINKILSISAFVLLSVGCAPSSYVVKSPSQSNMPYQVFNAKSSLELSFSDKRESASSFSTGVLKADLVLDGKQFDSIQFVKDHTIREIQARGIDIKLAESEIADVNINKLVMKNHRTNAYTPFITLTMLSADIVNNGQKERVAVFIKRGKVPVWSFDEIINPTLNEPLELLIKEFSAKLSANLYSAKLSDNEVSALIARLSNQANKELSYLDVYELGFSNNIKAATYLRDLTKSDDEYVRMAAISSLGILKDQASLVLLKDLAKSAKTWTDRAMALKSIGDIGGEEATAFLHAKKMELEGQDSKEELWSTEIIDLYL</sequence>
<protein>
    <recommendedName>
        <fullName evidence="4">HEAT repeat domain-containing protein</fullName>
    </recommendedName>
</protein>
<dbReference type="RefSeq" id="WP_188690796.1">
    <property type="nucleotide sequence ID" value="NZ_BMLS01000001.1"/>
</dbReference>
<proteinExistence type="predicted"/>